<dbReference type="STRING" id="1798492.A3C89_00510"/>
<organism evidence="1 2">
    <name type="scientific">Candidatus Kaiserbacteria bacterium RIFCSPHIGHO2_02_FULL_50_50</name>
    <dbReference type="NCBI Taxonomy" id="1798492"/>
    <lineage>
        <taxon>Bacteria</taxon>
        <taxon>Candidatus Kaiseribacteriota</taxon>
    </lineage>
</organism>
<protein>
    <submittedName>
        <fullName evidence="1">Uncharacterized protein</fullName>
    </submittedName>
</protein>
<dbReference type="PROSITE" id="PS51257">
    <property type="entry name" value="PROKAR_LIPOPROTEIN"/>
    <property type="match status" value="1"/>
</dbReference>
<evidence type="ECO:0000313" key="1">
    <source>
        <dbReference type="EMBL" id="OGG60235.1"/>
    </source>
</evidence>
<comment type="caution">
    <text evidence="1">The sequence shown here is derived from an EMBL/GenBank/DDBJ whole genome shotgun (WGS) entry which is preliminary data.</text>
</comment>
<dbReference type="EMBL" id="MFLF01000008">
    <property type="protein sequence ID" value="OGG60235.1"/>
    <property type="molecule type" value="Genomic_DNA"/>
</dbReference>
<sequence>MNKFFATILGIIALAVTFWLGACSGNKPPQMAQQEEVLQQAEQRIPAAPMTLVMHCVTVYPKISVRDPGFKAWVQKTMAAGKWCDEERVTLTIVTAKGRTAKKDIHLIGGESIETIPAEVVAEYPLTITVKPSGGGAETMRIGAPVSGRAILMVSQKKKG</sequence>
<dbReference type="AlphaFoldDB" id="A0A1F6DFN3"/>
<proteinExistence type="predicted"/>
<name>A0A1F6DFN3_9BACT</name>
<gene>
    <name evidence="1" type="ORF">A3C89_00510</name>
</gene>
<dbReference type="Proteomes" id="UP000178794">
    <property type="component" value="Unassembled WGS sequence"/>
</dbReference>
<accession>A0A1F6DFN3</accession>
<reference evidence="1 2" key="1">
    <citation type="journal article" date="2016" name="Nat. Commun.">
        <title>Thousands of microbial genomes shed light on interconnected biogeochemical processes in an aquifer system.</title>
        <authorList>
            <person name="Anantharaman K."/>
            <person name="Brown C.T."/>
            <person name="Hug L.A."/>
            <person name="Sharon I."/>
            <person name="Castelle C.J."/>
            <person name="Probst A.J."/>
            <person name="Thomas B.C."/>
            <person name="Singh A."/>
            <person name="Wilkins M.J."/>
            <person name="Karaoz U."/>
            <person name="Brodie E.L."/>
            <person name="Williams K.H."/>
            <person name="Hubbard S.S."/>
            <person name="Banfield J.F."/>
        </authorList>
    </citation>
    <scope>NUCLEOTIDE SEQUENCE [LARGE SCALE GENOMIC DNA]</scope>
</reference>
<evidence type="ECO:0000313" key="2">
    <source>
        <dbReference type="Proteomes" id="UP000178794"/>
    </source>
</evidence>